<dbReference type="EMBL" id="MSFO01000007">
    <property type="protein sequence ID" value="PLB45886.1"/>
    <property type="molecule type" value="Genomic_DNA"/>
</dbReference>
<dbReference type="RefSeq" id="XP_024701188.1">
    <property type="nucleotide sequence ID" value="XM_024843043.1"/>
</dbReference>
<keyword evidence="1" id="KW-0812">Transmembrane</keyword>
<dbReference type="AlphaFoldDB" id="A0A2I2FZA1"/>
<feature type="transmembrane region" description="Helical" evidence="1">
    <location>
        <begin position="20"/>
        <end position="45"/>
    </location>
</feature>
<comment type="caution">
    <text evidence="2">The sequence shown here is derived from an EMBL/GenBank/DDBJ whole genome shotgun (WGS) entry which is preliminary data.</text>
</comment>
<protein>
    <submittedName>
        <fullName evidence="2">Uncharacterized protein</fullName>
    </submittedName>
</protein>
<evidence type="ECO:0000313" key="2">
    <source>
        <dbReference type="EMBL" id="PLB45886.1"/>
    </source>
</evidence>
<dbReference type="Proteomes" id="UP000234275">
    <property type="component" value="Unassembled WGS sequence"/>
</dbReference>
<keyword evidence="1" id="KW-1133">Transmembrane helix</keyword>
<evidence type="ECO:0000313" key="3">
    <source>
        <dbReference type="Proteomes" id="UP000234275"/>
    </source>
</evidence>
<proteinExistence type="predicted"/>
<keyword evidence="3" id="KW-1185">Reference proteome</keyword>
<evidence type="ECO:0000256" key="1">
    <source>
        <dbReference type="SAM" id="Phobius"/>
    </source>
</evidence>
<dbReference type="VEuPathDB" id="FungiDB:P170DRAFT_254453"/>
<gene>
    <name evidence="2" type="ORF">P170DRAFT_254453</name>
</gene>
<name>A0A2I2FZA1_9EURO</name>
<reference evidence="2 3" key="1">
    <citation type="submission" date="2016-12" db="EMBL/GenBank/DDBJ databases">
        <title>The genomes of Aspergillus section Nigri reveals drivers in fungal speciation.</title>
        <authorList>
            <consortium name="DOE Joint Genome Institute"/>
            <person name="Vesth T.C."/>
            <person name="Nybo J."/>
            <person name="Theobald S."/>
            <person name="Brandl J."/>
            <person name="Frisvad J.C."/>
            <person name="Nielsen K.F."/>
            <person name="Lyhne E.K."/>
            <person name="Kogle M.E."/>
            <person name="Kuo A."/>
            <person name="Riley R."/>
            <person name="Clum A."/>
            <person name="Nolan M."/>
            <person name="Lipzen A."/>
            <person name="Salamov A."/>
            <person name="Henrissat B."/>
            <person name="Wiebenga A."/>
            <person name="De Vries R.P."/>
            <person name="Grigoriev I.V."/>
            <person name="Mortensen U.H."/>
            <person name="Andersen M.R."/>
            <person name="Baker S.E."/>
        </authorList>
    </citation>
    <scope>NUCLEOTIDE SEQUENCE [LARGE SCALE GENOMIC DNA]</scope>
    <source>
        <strain evidence="2 3">IBT 23096</strain>
    </source>
</reference>
<organism evidence="2 3">
    <name type="scientific">Aspergillus steynii IBT 23096</name>
    <dbReference type="NCBI Taxonomy" id="1392250"/>
    <lineage>
        <taxon>Eukaryota</taxon>
        <taxon>Fungi</taxon>
        <taxon>Dikarya</taxon>
        <taxon>Ascomycota</taxon>
        <taxon>Pezizomycotina</taxon>
        <taxon>Eurotiomycetes</taxon>
        <taxon>Eurotiomycetidae</taxon>
        <taxon>Eurotiales</taxon>
        <taxon>Aspergillaceae</taxon>
        <taxon>Aspergillus</taxon>
        <taxon>Aspergillus subgen. Circumdati</taxon>
    </lineage>
</organism>
<keyword evidence="1" id="KW-0472">Membrane</keyword>
<sequence length="67" mass="8117">MMFIPPFFSHSRKAIFYWPFGLIDLFLAFSSCVLIPLFSNFLLVFSRREWISRWLVRSHSGFYTLLY</sequence>
<accession>A0A2I2FZA1</accession>
<dbReference type="GeneID" id="36550742"/>